<comment type="caution">
    <text evidence="7">The sequence shown here is derived from an EMBL/GenBank/DDBJ whole genome shotgun (WGS) entry which is preliminary data.</text>
</comment>
<dbReference type="RefSeq" id="WP_322185436.1">
    <property type="nucleotide sequence ID" value="NZ_JAXLPB010000001.1"/>
</dbReference>
<dbReference type="EMBL" id="JAXLPB010000001">
    <property type="protein sequence ID" value="MDY8107982.1"/>
    <property type="molecule type" value="Genomic_DNA"/>
</dbReference>
<dbReference type="PROSITE" id="PS51007">
    <property type="entry name" value="CYTC"/>
    <property type="match status" value="1"/>
</dbReference>
<reference evidence="7 8" key="1">
    <citation type="submission" date="2023-12" db="EMBL/GenBank/DDBJ databases">
        <title>Description of Novel Strain Fulvimarina sp. 2208YS6-2-32 isolated from Uroteuthis (Photololigo) edulis.</title>
        <authorList>
            <person name="Park J.-S."/>
        </authorList>
    </citation>
    <scope>NUCLEOTIDE SEQUENCE [LARGE SCALE GENOMIC DNA]</scope>
    <source>
        <strain evidence="7 8">2208YS6-2-32</strain>
    </source>
</reference>
<evidence type="ECO:0000256" key="4">
    <source>
        <dbReference type="PROSITE-ProRule" id="PRU00433"/>
    </source>
</evidence>
<gene>
    <name evidence="7" type="primary">soxX</name>
    <name evidence="7" type="ORF">U0C82_02305</name>
</gene>
<name>A0ABU5HYL2_9HYPH</name>
<evidence type="ECO:0000256" key="3">
    <source>
        <dbReference type="ARBA" id="ARBA00023004"/>
    </source>
</evidence>
<dbReference type="InterPro" id="IPR009056">
    <property type="entry name" value="Cyt_c-like_dom"/>
</dbReference>
<keyword evidence="2 4" id="KW-0479">Metal-binding</keyword>
<evidence type="ECO:0000259" key="6">
    <source>
        <dbReference type="PROSITE" id="PS51007"/>
    </source>
</evidence>
<evidence type="ECO:0000313" key="8">
    <source>
        <dbReference type="Proteomes" id="UP001294412"/>
    </source>
</evidence>
<keyword evidence="1 4" id="KW-0349">Heme</keyword>
<protein>
    <submittedName>
        <fullName evidence="7">Sulfur oxidation c-type cytochrome SoxX</fullName>
    </submittedName>
</protein>
<keyword evidence="8" id="KW-1185">Reference proteome</keyword>
<keyword evidence="3 4" id="KW-0408">Iron</keyword>
<keyword evidence="5" id="KW-0732">Signal</keyword>
<organism evidence="7 8">
    <name type="scientific">Fulvimarina uroteuthidis</name>
    <dbReference type="NCBI Taxonomy" id="3098149"/>
    <lineage>
        <taxon>Bacteria</taxon>
        <taxon>Pseudomonadati</taxon>
        <taxon>Pseudomonadota</taxon>
        <taxon>Alphaproteobacteria</taxon>
        <taxon>Hyphomicrobiales</taxon>
        <taxon>Aurantimonadaceae</taxon>
        <taxon>Fulvimarina</taxon>
    </lineage>
</organism>
<dbReference type="InterPro" id="IPR030999">
    <property type="entry name" value="Thiosulf_SoxX"/>
</dbReference>
<sequence length="156" mass="16066">MKRVHMLASGLGVALLAAPAGAFAADIAPGDVAFSDMSVETPLSSEPGDPVAGREVFADRGLGNCLACHANSEIADAQFPGNVGPSMDGVADRWSAAQLRAILANAKAVFGPDTIMPGFYTLDVGVDVAEEFKGRTILSAGQVEDVVAYLTTLKDE</sequence>
<feature type="domain" description="Cytochrome c" evidence="6">
    <location>
        <begin position="48"/>
        <end position="154"/>
    </location>
</feature>
<evidence type="ECO:0000256" key="5">
    <source>
        <dbReference type="SAM" id="SignalP"/>
    </source>
</evidence>
<dbReference type="Pfam" id="PF00034">
    <property type="entry name" value="Cytochrom_C"/>
    <property type="match status" value="1"/>
</dbReference>
<feature type="signal peptide" evidence="5">
    <location>
        <begin position="1"/>
        <end position="24"/>
    </location>
</feature>
<proteinExistence type="predicted"/>
<evidence type="ECO:0000313" key="7">
    <source>
        <dbReference type="EMBL" id="MDY8107982.1"/>
    </source>
</evidence>
<dbReference type="SUPFAM" id="SSF46626">
    <property type="entry name" value="Cytochrome c"/>
    <property type="match status" value="1"/>
</dbReference>
<dbReference type="Proteomes" id="UP001294412">
    <property type="component" value="Unassembled WGS sequence"/>
</dbReference>
<dbReference type="Gene3D" id="1.10.760.10">
    <property type="entry name" value="Cytochrome c-like domain"/>
    <property type="match status" value="1"/>
</dbReference>
<feature type="chain" id="PRO_5045254150" evidence="5">
    <location>
        <begin position="25"/>
        <end position="156"/>
    </location>
</feature>
<accession>A0ABU5HYL2</accession>
<dbReference type="InterPro" id="IPR036909">
    <property type="entry name" value="Cyt_c-like_dom_sf"/>
</dbReference>
<dbReference type="NCBIfam" id="TIGR04485">
    <property type="entry name" value="thiosulf_SoxX"/>
    <property type="match status" value="1"/>
</dbReference>
<evidence type="ECO:0000256" key="1">
    <source>
        <dbReference type="ARBA" id="ARBA00022617"/>
    </source>
</evidence>
<evidence type="ECO:0000256" key="2">
    <source>
        <dbReference type="ARBA" id="ARBA00022723"/>
    </source>
</evidence>